<name>A0A7D9KMS5_PARCT</name>
<reference evidence="2" key="1">
    <citation type="submission" date="2020-04" db="EMBL/GenBank/DDBJ databases">
        <authorList>
            <person name="Alioto T."/>
            <person name="Alioto T."/>
            <person name="Gomez Garrido J."/>
        </authorList>
    </citation>
    <scope>NUCLEOTIDE SEQUENCE</scope>
    <source>
        <strain evidence="2">A484AB</strain>
    </source>
</reference>
<feature type="compositionally biased region" description="Low complexity" evidence="1">
    <location>
        <begin position="1"/>
        <end position="16"/>
    </location>
</feature>
<comment type="caution">
    <text evidence="2">The sequence shown here is derived from an EMBL/GenBank/DDBJ whole genome shotgun (WGS) entry which is preliminary data.</text>
</comment>
<feature type="region of interest" description="Disordered" evidence="1">
    <location>
        <begin position="1"/>
        <end position="91"/>
    </location>
</feature>
<gene>
    <name evidence="2" type="ORF">PACLA_8A029384</name>
</gene>
<organism evidence="2 3">
    <name type="scientific">Paramuricea clavata</name>
    <name type="common">Red gorgonian</name>
    <name type="synonym">Violescent sea-whip</name>
    <dbReference type="NCBI Taxonomy" id="317549"/>
    <lineage>
        <taxon>Eukaryota</taxon>
        <taxon>Metazoa</taxon>
        <taxon>Cnidaria</taxon>
        <taxon>Anthozoa</taxon>
        <taxon>Octocorallia</taxon>
        <taxon>Malacalcyonacea</taxon>
        <taxon>Plexauridae</taxon>
        <taxon>Paramuricea</taxon>
    </lineage>
</organism>
<feature type="compositionally biased region" description="Polar residues" evidence="1">
    <location>
        <begin position="142"/>
        <end position="153"/>
    </location>
</feature>
<sequence length="216" mass="23929">MEQAARAAAAVAATRAESPTNSFPRTTRPWRTELCPRHSRNLSRQSRNEKLERNKENLASGNERGEPLELSLRPTATDTNDCPPDPQVDPKSAAAAAATAMTMAMSLRPSRRPRRAELYRLDPQNLPHRSQNKKPDFASGNPLRQVNSETTLMRPTCAVPAATNDLPRIETEQQQQRSNLPWNEKPERNENFASGNERGELLGLPVSPMASTMAAP</sequence>
<dbReference type="AlphaFoldDB" id="A0A7D9KMS5"/>
<feature type="compositionally biased region" description="Polar residues" evidence="1">
    <location>
        <begin position="172"/>
        <end position="181"/>
    </location>
</feature>
<proteinExistence type="predicted"/>
<keyword evidence="3" id="KW-1185">Reference proteome</keyword>
<feature type="compositionally biased region" description="Basic and acidic residues" evidence="1">
    <location>
        <begin position="46"/>
        <end position="56"/>
    </location>
</feature>
<dbReference type="EMBL" id="CACRXK020045866">
    <property type="protein sequence ID" value="CAB4046111.1"/>
    <property type="molecule type" value="Genomic_DNA"/>
</dbReference>
<evidence type="ECO:0000313" key="2">
    <source>
        <dbReference type="EMBL" id="CAB4046111.1"/>
    </source>
</evidence>
<accession>A0A7D9KMS5</accession>
<protein>
    <submittedName>
        <fullName evidence="2">Uncharacterized protein</fullName>
    </submittedName>
</protein>
<evidence type="ECO:0000256" key="1">
    <source>
        <dbReference type="SAM" id="MobiDB-lite"/>
    </source>
</evidence>
<evidence type="ECO:0000313" key="3">
    <source>
        <dbReference type="Proteomes" id="UP001152795"/>
    </source>
</evidence>
<feature type="region of interest" description="Disordered" evidence="1">
    <location>
        <begin position="120"/>
        <end position="216"/>
    </location>
</feature>
<feature type="non-terminal residue" evidence="2">
    <location>
        <position position="216"/>
    </location>
</feature>
<dbReference type="Proteomes" id="UP001152795">
    <property type="component" value="Unassembled WGS sequence"/>
</dbReference>